<evidence type="ECO:0000313" key="3">
    <source>
        <dbReference type="WBParaSite" id="maker-unitig_10925-snap-gene-0.2-mRNA-1"/>
    </source>
</evidence>
<accession>A0A1I8F1V8</accession>
<protein>
    <submittedName>
        <fullName evidence="3">TPR_MLP1_2 domain-containing protein</fullName>
    </submittedName>
</protein>
<dbReference type="Proteomes" id="UP000095280">
    <property type="component" value="Unplaced"/>
</dbReference>
<dbReference type="WBParaSite" id="maker-unitig_10925-snap-gene-0.2-mRNA-1">
    <property type="protein sequence ID" value="maker-unitig_10925-snap-gene-0.2-mRNA-1"/>
    <property type="gene ID" value="maker-unitig_10925-snap-gene-0.2"/>
</dbReference>
<feature type="compositionally biased region" description="Basic and acidic residues" evidence="1">
    <location>
        <begin position="172"/>
        <end position="188"/>
    </location>
</feature>
<sequence>RCLGHPGRSGSGPGGGELASWTRTLTDCADSTRSLLTAARPVTPYSTRPIGQSRSQQCSELMKRLQSVEAELAKAGEKSDRLQRRVEDLEGERADWNESRLAAKEISRADRMLSSYASAENDLQTANSRLAGERDDAAKRVESLEVELAEARAQLVAMEGVMTQLGEASRAAGDEKIKAKSKISEHESLLAQAETQQQQHEAEQEQLQAEKEDLCQQLRALDAQLKKKQR</sequence>
<evidence type="ECO:0000256" key="1">
    <source>
        <dbReference type="SAM" id="MobiDB-lite"/>
    </source>
</evidence>
<name>A0A1I8F1V8_9PLAT</name>
<organism evidence="2 3">
    <name type="scientific">Macrostomum lignano</name>
    <dbReference type="NCBI Taxonomy" id="282301"/>
    <lineage>
        <taxon>Eukaryota</taxon>
        <taxon>Metazoa</taxon>
        <taxon>Spiralia</taxon>
        <taxon>Lophotrochozoa</taxon>
        <taxon>Platyhelminthes</taxon>
        <taxon>Rhabditophora</taxon>
        <taxon>Macrostomorpha</taxon>
        <taxon>Macrostomida</taxon>
        <taxon>Macrostomidae</taxon>
        <taxon>Macrostomum</taxon>
    </lineage>
</organism>
<keyword evidence="2" id="KW-1185">Reference proteome</keyword>
<dbReference type="AlphaFoldDB" id="A0A1I8F1V8"/>
<reference evidence="3" key="1">
    <citation type="submission" date="2016-11" db="UniProtKB">
        <authorList>
            <consortium name="WormBaseParasite"/>
        </authorList>
    </citation>
    <scope>IDENTIFICATION</scope>
</reference>
<feature type="region of interest" description="Disordered" evidence="1">
    <location>
        <begin position="168"/>
        <end position="208"/>
    </location>
</feature>
<evidence type="ECO:0000313" key="2">
    <source>
        <dbReference type="Proteomes" id="UP000095280"/>
    </source>
</evidence>
<proteinExistence type="predicted"/>
<feature type="compositionally biased region" description="Low complexity" evidence="1">
    <location>
        <begin position="189"/>
        <end position="199"/>
    </location>
</feature>